<accession>A0A1H6SUX9</accession>
<evidence type="ECO:0000259" key="1">
    <source>
        <dbReference type="Pfam" id="PF09414"/>
    </source>
</evidence>
<accession>A0A2H4PXZ0</accession>
<dbReference type="InterPro" id="IPR001072">
    <property type="entry name" value="RNA_ligase_Pab1020"/>
</dbReference>
<feature type="domain" description="RNA ligase Pab1020 C-terminal" evidence="2">
    <location>
        <begin position="243"/>
        <end position="364"/>
    </location>
</feature>
<evidence type="ECO:0000313" key="4">
    <source>
        <dbReference type="Proteomes" id="UP000198888"/>
    </source>
</evidence>
<evidence type="ECO:0000259" key="2">
    <source>
        <dbReference type="Pfam" id="PF18330"/>
    </source>
</evidence>
<organism evidence="3 4">
    <name type="scientific">Halohasta litchfieldiae</name>
    <dbReference type="NCBI Taxonomy" id="1073996"/>
    <lineage>
        <taxon>Archaea</taxon>
        <taxon>Methanobacteriati</taxon>
        <taxon>Methanobacteriota</taxon>
        <taxon>Stenosarchaea group</taxon>
        <taxon>Halobacteria</taxon>
        <taxon>Halobacteriales</taxon>
        <taxon>Haloferacaceae</taxon>
        <taxon>Halohasta</taxon>
    </lineage>
</organism>
<dbReference type="EMBL" id="FNYR01000006">
    <property type="protein sequence ID" value="SEI71748.1"/>
    <property type="molecule type" value="Genomic_DNA"/>
</dbReference>
<dbReference type="GO" id="GO:0016874">
    <property type="term" value="F:ligase activity"/>
    <property type="evidence" value="ECO:0007669"/>
    <property type="project" value="UniProtKB-KW"/>
</dbReference>
<dbReference type="SUPFAM" id="SSF56091">
    <property type="entry name" value="DNA ligase/mRNA capping enzyme, catalytic domain"/>
    <property type="match status" value="1"/>
</dbReference>
<dbReference type="InterPro" id="IPR021122">
    <property type="entry name" value="RNA_ligase_dom_REL/Rnl2"/>
</dbReference>
<dbReference type="Gene3D" id="3.30.1490.70">
    <property type="match status" value="1"/>
</dbReference>
<protein>
    <submittedName>
        <fullName evidence="3">Putative ATP-dependent DNA ligase</fullName>
    </submittedName>
</protein>
<keyword evidence="4" id="KW-1185">Reference proteome</keyword>
<name>A0A1H6SUX9_9EURY</name>
<dbReference type="Proteomes" id="UP000198888">
    <property type="component" value="Unassembled WGS sequence"/>
</dbReference>
<proteinExistence type="predicted"/>
<dbReference type="Pfam" id="PF09414">
    <property type="entry name" value="RNA_ligase"/>
    <property type="match status" value="1"/>
</dbReference>
<dbReference type="CDD" id="cd07894">
    <property type="entry name" value="Adenylation_RNA_ligase"/>
    <property type="match status" value="1"/>
</dbReference>
<dbReference type="PRINTS" id="PR01048">
    <property type="entry name" value="Y414FAMILY"/>
</dbReference>
<dbReference type="STRING" id="1073996.SAMN05444271_10690"/>
<sequence>MEYHDKLGLSREKFEEISEYLHENSYEGRAYRHLPGYRKSVEKGTVLIDDTVVRGFPKIPRCLVLDAGIPQQFDESIAVEEKLNGYNVRVARIEGDVLGFTRSGIVCPFTTHKVRSLLPVDRFFDHHPDRMLCGEMIGPENPYTVEECYDVDSIAFRAFDIRDHVSGEPLPVLDRREICEEFDIPQTELFGTYEPAEAVESTPEIVRELDAERREGIVMQTLSGSQQLKYTTSAANQGDLAFAFTFPFDYGREFSFRRLIREGFQSVEFEESASRRRERAHGLGESLLLPMTESIEQIESGERIGEQHTVRAEPRVVDALLEHFRDQGLTISIETDRRIEGERLLTFTKRIQRTNDKTEAYLNGTIVKE</sequence>
<dbReference type="Pfam" id="PF18330">
    <property type="entry name" value="Lig_C"/>
    <property type="match status" value="1"/>
</dbReference>
<evidence type="ECO:0000313" key="3">
    <source>
        <dbReference type="EMBL" id="SEI71748.1"/>
    </source>
</evidence>
<dbReference type="Gene3D" id="3.30.470.30">
    <property type="entry name" value="DNA ligase/mRNA capping enzyme"/>
    <property type="match status" value="1"/>
</dbReference>
<feature type="domain" description="RNA ligase" evidence="1">
    <location>
        <begin position="76"/>
        <end position="224"/>
    </location>
</feature>
<reference evidence="3 4" key="1">
    <citation type="submission" date="2016-10" db="EMBL/GenBank/DDBJ databases">
        <authorList>
            <person name="de Groot N.N."/>
        </authorList>
    </citation>
    <scope>NUCLEOTIDE SEQUENCE [LARGE SCALE GENOMIC DNA]</scope>
    <source>
        <strain evidence="3 4">DSM 22187</strain>
    </source>
</reference>
<gene>
    <name evidence="3" type="ORF">SAMN05444271_10690</name>
</gene>
<keyword evidence="3" id="KW-0436">Ligase</keyword>
<dbReference type="GeneID" id="35000992"/>
<dbReference type="OrthoDB" id="14524at2157"/>
<dbReference type="AlphaFoldDB" id="A0A1H6SUX9"/>
<dbReference type="KEGG" id="hae:halTADL_0159"/>
<dbReference type="RefSeq" id="WP_089671540.1">
    <property type="nucleotide sequence ID" value="NZ_CP024845.1"/>
</dbReference>
<dbReference type="InterPro" id="IPR041596">
    <property type="entry name" value="Lig_Pab1020_C"/>
</dbReference>
<dbReference type="Gene3D" id="3.30.70.2160">
    <property type="match status" value="1"/>
</dbReference>
<dbReference type="NCBIfam" id="TIGR01209">
    <property type="entry name" value="RNA ligase"/>
    <property type="match status" value="1"/>
</dbReference>